<gene>
    <name evidence="2" type="ORF">DAT39_019221</name>
</gene>
<accession>A0A8J4WU56</accession>
<keyword evidence="1" id="KW-0732">Signal</keyword>
<dbReference type="Proteomes" id="UP000727407">
    <property type="component" value="Unassembled WGS sequence"/>
</dbReference>
<dbReference type="EMBL" id="QNUK01000616">
    <property type="protein sequence ID" value="KAF5891077.1"/>
    <property type="molecule type" value="Genomic_DNA"/>
</dbReference>
<evidence type="ECO:0000313" key="3">
    <source>
        <dbReference type="Proteomes" id="UP000727407"/>
    </source>
</evidence>
<organism evidence="2 3">
    <name type="scientific">Clarias magur</name>
    <name type="common">Asian catfish</name>
    <name type="synonym">Macropteronotus magur</name>
    <dbReference type="NCBI Taxonomy" id="1594786"/>
    <lineage>
        <taxon>Eukaryota</taxon>
        <taxon>Metazoa</taxon>
        <taxon>Chordata</taxon>
        <taxon>Craniata</taxon>
        <taxon>Vertebrata</taxon>
        <taxon>Euteleostomi</taxon>
        <taxon>Actinopterygii</taxon>
        <taxon>Neopterygii</taxon>
        <taxon>Teleostei</taxon>
        <taxon>Ostariophysi</taxon>
        <taxon>Siluriformes</taxon>
        <taxon>Clariidae</taxon>
        <taxon>Clarias</taxon>
    </lineage>
</organism>
<protein>
    <recommendedName>
        <fullName evidence="4">Secreted protein</fullName>
    </recommendedName>
</protein>
<evidence type="ECO:0000256" key="1">
    <source>
        <dbReference type="SAM" id="SignalP"/>
    </source>
</evidence>
<proteinExistence type="predicted"/>
<sequence>MTGTLFASACSLCLAVTPSLFSRLCSATSSCSEAQEAFWTDISNCVLDESLSCWGVCWYSLCSVPNLSTLTVSFHPTVPKLSAIVLVIRFV</sequence>
<feature type="chain" id="PRO_5035290278" description="Secreted protein" evidence="1">
    <location>
        <begin position="28"/>
        <end position="91"/>
    </location>
</feature>
<evidence type="ECO:0000313" key="2">
    <source>
        <dbReference type="EMBL" id="KAF5891077.1"/>
    </source>
</evidence>
<evidence type="ECO:0008006" key="4">
    <source>
        <dbReference type="Google" id="ProtNLM"/>
    </source>
</evidence>
<comment type="caution">
    <text evidence="2">The sequence shown here is derived from an EMBL/GenBank/DDBJ whole genome shotgun (WGS) entry which is preliminary data.</text>
</comment>
<dbReference type="AlphaFoldDB" id="A0A8J4WU56"/>
<feature type="signal peptide" evidence="1">
    <location>
        <begin position="1"/>
        <end position="27"/>
    </location>
</feature>
<name>A0A8J4WU56_CLAMG</name>
<reference evidence="2" key="1">
    <citation type="submission" date="2020-07" db="EMBL/GenBank/DDBJ databases">
        <title>Clarias magur genome sequencing, assembly and annotation.</title>
        <authorList>
            <person name="Kushwaha B."/>
            <person name="Kumar R."/>
            <person name="Das P."/>
            <person name="Joshi C.G."/>
            <person name="Kumar D."/>
            <person name="Nagpure N.S."/>
            <person name="Pandey M."/>
            <person name="Agarwal S."/>
            <person name="Srivastava S."/>
            <person name="Singh M."/>
            <person name="Sahoo L."/>
            <person name="Jayasankar P."/>
            <person name="Meher P.K."/>
            <person name="Koringa P.G."/>
            <person name="Iquebal M.A."/>
            <person name="Das S.P."/>
            <person name="Bit A."/>
            <person name="Patnaik S."/>
            <person name="Patel N."/>
            <person name="Shah T.M."/>
            <person name="Hinsu A."/>
            <person name="Jena J.K."/>
        </authorList>
    </citation>
    <scope>NUCLEOTIDE SEQUENCE</scope>
    <source>
        <strain evidence="2">CIFAMagur01</strain>
        <tissue evidence="2">Testis</tissue>
    </source>
</reference>
<keyword evidence="3" id="KW-1185">Reference proteome</keyword>